<keyword evidence="1" id="KW-0418">Kinase</keyword>
<dbReference type="AlphaFoldDB" id="A0A5K1JWI5"/>
<dbReference type="EC" id="2.7.13.3" evidence="1"/>
<gene>
    <name evidence="1" type="primary">Q5AHA0</name>
</gene>
<protein>
    <submittedName>
        <fullName evidence="1">Histidine protein kinase 1 (EC)</fullName>
        <ecNumber evidence="1">2.7.13.3</ecNumber>
    </submittedName>
</protein>
<evidence type="ECO:0000313" key="1">
    <source>
        <dbReference type="EMBL" id="VWO96378.1"/>
    </source>
</evidence>
<dbReference type="EMBL" id="LR725588">
    <property type="protein sequence ID" value="VWO96378.1"/>
    <property type="molecule type" value="Genomic_DNA"/>
</dbReference>
<reference evidence="1" key="1">
    <citation type="submission" date="2019-10" db="EMBL/GenBank/DDBJ databases">
        <authorList>
            <person name="Nor Muhammad N."/>
        </authorList>
    </citation>
    <scope>NUCLEOTIDE SEQUENCE</scope>
</reference>
<organism evidence="1">
    <name type="scientific">Ganoderma boninense</name>
    <dbReference type="NCBI Taxonomy" id="34458"/>
    <lineage>
        <taxon>Eukaryota</taxon>
        <taxon>Fungi</taxon>
        <taxon>Dikarya</taxon>
        <taxon>Basidiomycota</taxon>
        <taxon>Agaricomycotina</taxon>
        <taxon>Agaricomycetes</taxon>
        <taxon>Polyporales</taxon>
        <taxon>Polyporaceae</taxon>
        <taxon>Ganoderma</taxon>
    </lineage>
</organism>
<name>A0A5K1JWI5_9APHY</name>
<accession>A0A5K1JWI5</accession>
<keyword evidence="1" id="KW-0808">Transferase</keyword>
<dbReference type="GO" id="GO:0004673">
    <property type="term" value="F:protein histidine kinase activity"/>
    <property type="evidence" value="ECO:0007669"/>
    <property type="project" value="UniProtKB-EC"/>
</dbReference>
<proteinExistence type="predicted"/>
<sequence length="246" mass="26509">MDDIPRAILSIPLYITIPPHPVTMRKRYALIHAILEGVSQGHVRMKTQWAVVHPPPGVQANGQPFALATPYIPGVTVFGPADSITSPVYVFVNYLNGKRIRPGLLITVSVSVKSGAGDDAIQVHGTVEINASCRTMYSAEIDVGDMVRNNDGLNFDVDATGMEVARTAILAEMRSRGESLGPVTPVEHVKDECLNGVGRRFRFGSIVADGESEDEGMVPVDLDEGIDDGFHTPIGGDEHCVDDMYA</sequence>